<evidence type="ECO:0000313" key="3">
    <source>
        <dbReference type="Proteomes" id="UP001372338"/>
    </source>
</evidence>
<accession>A0AAN9F822</accession>
<evidence type="ECO:0000256" key="1">
    <source>
        <dbReference type="SAM" id="MobiDB-lite"/>
    </source>
</evidence>
<comment type="caution">
    <text evidence="2">The sequence shown here is derived from an EMBL/GenBank/DDBJ whole genome shotgun (WGS) entry which is preliminary data.</text>
</comment>
<keyword evidence="3" id="KW-1185">Reference proteome</keyword>
<reference evidence="2 3" key="1">
    <citation type="submission" date="2024-01" db="EMBL/GenBank/DDBJ databases">
        <title>The genomes of 5 underutilized Papilionoideae crops provide insights into root nodulation and disease resistanc.</title>
        <authorList>
            <person name="Yuan L."/>
        </authorList>
    </citation>
    <scope>NUCLEOTIDE SEQUENCE [LARGE SCALE GENOMIC DNA]</scope>
    <source>
        <strain evidence="2">ZHUSHIDOU_FW_LH</strain>
        <tissue evidence="2">Leaf</tissue>
    </source>
</reference>
<protein>
    <submittedName>
        <fullName evidence="2">Uncharacterized protein</fullName>
    </submittedName>
</protein>
<feature type="compositionally biased region" description="Basic and acidic residues" evidence="1">
    <location>
        <begin position="38"/>
        <end position="49"/>
    </location>
</feature>
<gene>
    <name evidence="2" type="ORF">RIF29_23273</name>
</gene>
<dbReference type="Proteomes" id="UP001372338">
    <property type="component" value="Unassembled WGS sequence"/>
</dbReference>
<feature type="region of interest" description="Disordered" evidence="1">
    <location>
        <begin position="18"/>
        <end position="59"/>
    </location>
</feature>
<evidence type="ECO:0000313" key="2">
    <source>
        <dbReference type="EMBL" id="KAK7270260.1"/>
    </source>
</evidence>
<dbReference type="EMBL" id="JAYWIO010000004">
    <property type="protein sequence ID" value="KAK7270260.1"/>
    <property type="molecule type" value="Genomic_DNA"/>
</dbReference>
<name>A0AAN9F822_CROPI</name>
<organism evidence="2 3">
    <name type="scientific">Crotalaria pallida</name>
    <name type="common">Smooth rattlebox</name>
    <name type="synonym">Crotalaria striata</name>
    <dbReference type="NCBI Taxonomy" id="3830"/>
    <lineage>
        <taxon>Eukaryota</taxon>
        <taxon>Viridiplantae</taxon>
        <taxon>Streptophyta</taxon>
        <taxon>Embryophyta</taxon>
        <taxon>Tracheophyta</taxon>
        <taxon>Spermatophyta</taxon>
        <taxon>Magnoliopsida</taxon>
        <taxon>eudicotyledons</taxon>
        <taxon>Gunneridae</taxon>
        <taxon>Pentapetalae</taxon>
        <taxon>rosids</taxon>
        <taxon>fabids</taxon>
        <taxon>Fabales</taxon>
        <taxon>Fabaceae</taxon>
        <taxon>Papilionoideae</taxon>
        <taxon>50 kb inversion clade</taxon>
        <taxon>genistoids sensu lato</taxon>
        <taxon>core genistoids</taxon>
        <taxon>Crotalarieae</taxon>
        <taxon>Crotalaria</taxon>
    </lineage>
</organism>
<proteinExistence type="predicted"/>
<dbReference type="AlphaFoldDB" id="A0AAN9F822"/>
<sequence>MDMITLAAVIGEVTKEQKYSCDGLTSPPSGPPPNDEQENNKKHMPHESKTAPSPRECSQVESKPHCAEFVFSYGGPYYYIPGPYHQLAIPPYHAYHYYHPAPHCHCYQVPVPLQIPPSPKDNNDVSLSCDYESKCRMM</sequence>